<keyword evidence="3" id="KW-1185">Reference proteome</keyword>
<evidence type="ECO:0000313" key="3">
    <source>
        <dbReference type="Proteomes" id="UP001458415"/>
    </source>
</evidence>
<evidence type="ECO:0000256" key="1">
    <source>
        <dbReference type="SAM" id="MobiDB-lite"/>
    </source>
</evidence>
<feature type="region of interest" description="Disordered" evidence="1">
    <location>
        <begin position="12"/>
        <end position="52"/>
    </location>
</feature>
<dbReference type="EMBL" id="JBEPCU010000049">
    <property type="protein sequence ID" value="MER6976532.1"/>
    <property type="molecule type" value="Genomic_DNA"/>
</dbReference>
<organism evidence="2 3">
    <name type="scientific">Streptomyces carpinensis</name>
    <dbReference type="NCBI Taxonomy" id="66369"/>
    <lineage>
        <taxon>Bacteria</taxon>
        <taxon>Bacillati</taxon>
        <taxon>Actinomycetota</taxon>
        <taxon>Actinomycetes</taxon>
        <taxon>Kitasatosporales</taxon>
        <taxon>Streptomycetaceae</taxon>
        <taxon>Streptomyces</taxon>
    </lineage>
</organism>
<evidence type="ECO:0000313" key="2">
    <source>
        <dbReference type="EMBL" id="MER6976532.1"/>
    </source>
</evidence>
<dbReference type="Proteomes" id="UP001458415">
    <property type="component" value="Unassembled WGS sequence"/>
</dbReference>
<gene>
    <name evidence="2" type="ORF">ABT317_05670</name>
</gene>
<name>A0ABV1VX65_9ACTN</name>
<reference evidence="2 3" key="1">
    <citation type="submission" date="2024-06" db="EMBL/GenBank/DDBJ databases">
        <title>The Natural Products Discovery Center: Release of the First 8490 Sequenced Strains for Exploring Actinobacteria Biosynthetic Diversity.</title>
        <authorList>
            <person name="Kalkreuter E."/>
            <person name="Kautsar S.A."/>
            <person name="Yang D."/>
            <person name="Bader C.D."/>
            <person name="Teijaro C.N."/>
            <person name="Fluegel L."/>
            <person name="Davis C.M."/>
            <person name="Simpson J.R."/>
            <person name="Lauterbach L."/>
            <person name="Steele A.D."/>
            <person name="Gui C."/>
            <person name="Meng S."/>
            <person name="Li G."/>
            <person name="Viehrig K."/>
            <person name="Ye F."/>
            <person name="Su P."/>
            <person name="Kiefer A.F."/>
            <person name="Nichols A."/>
            <person name="Cepeda A.J."/>
            <person name="Yan W."/>
            <person name="Fan B."/>
            <person name="Jiang Y."/>
            <person name="Adhikari A."/>
            <person name="Zheng C.-J."/>
            <person name="Schuster L."/>
            <person name="Cowan T.M."/>
            <person name="Smanski M.J."/>
            <person name="Chevrette M.G."/>
            <person name="De Carvalho L.P.S."/>
            <person name="Shen B."/>
        </authorList>
    </citation>
    <scope>NUCLEOTIDE SEQUENCE [LARGE SCALE GENOMIC DNA]</scope>
    <source>
        <strain evidence="2 3">NPDC000634</strain>
    </source>
</reference>
<evidence type="ECO:0008006" key="4">
    <source>
        <dbReference type="Google" id="ProtNLM"/>
    </source>
</evidence>
<feature type="compositionally biased region" description="Basic and acidic residues" evidence="1">
    <location>
        <begin position="12"/>
        <end position="27"/>
    </location>
</feature>
<accession>A0ABV1VX65</accession>
<proteinExistence type="predicted"/>
<comment type="caution">
    <text evidence="2">The sequence shown here is derived from an EMBL/GenBank/DDBJ whole genome shotgun (WGS) entry which is preliminary data.</text>
</comment>
<sequence length="149" mass="15767">MAWDEWERLKADAAQRHSERMQIDHLADSGGGGVSGSSGASGPDLKASMGPWTKASGVAQDLRAATNSGLSELKTAHEGVKRGTDGFTSTAALHEILGTWEKRLTSVRNECDRLHGALAKTGRDFGEIDPAVAGKVKGVNTGEKPDWAR</sequence>
<protein>
    <recommendedName>
        <fullName evidence="4">Amino acid ABC transporter permease</fullName>
    </recommendedName>
</protein>